<accession>A0ABP0F9B2</accession>
<keyword evidence="11" id="KW-1185">Reference proteome</keyword>
<keyword evidence="2" id="KW-0805">Transcription regulation</keyword>
<dbReference type="PROSITE" id="PS00036">
    <property type="entry name" value="BZIP_BASIC"/>
    <property type="match status" value="1"/>
</dbReference>
<evidence type="ECO:0000256" key="4">
    <source>
        <dbReference type="ARBA" id="ARBA00023163"/>
    </source>
</evidence>
<evidence type="ECO:0000313" key="11">
    <source>
        <dbReference type="Proteomes" id="UP001642483"/>
    </source>
</evidence>
<evidence type="ECO:0000256" key="8">
    <source>
        <dbReference type="SAM" id="MobiDB-lite"/>
    </source>
</evidence>
<evidence type="ECO:0000256" key="7">
    <source>
        <dbReference type="SAM" id="Coils"/>
    </source>
</evidence>
<feature type="compositionally biased region" description="Polar residues" evidence="8">
    <location>
        <begin position="78"/>
        <end position="100"/>
    </location>
</feature>
<keyword evidence="1" id="KW-0832">Ubl conjugation</keyword>
<evidence type="ECO:0000256" key="1">
    <source>
        <dbReference type="ARBA" id="ARBA00022843"/>
    </source>
</evidence>
<name>A0ABP0F9B2_CLALP</name>
<sequence length="380" mass="42525">MLVSQTYNNLHADYEDFPLTTNERNLSSQKSPEKTSTNASCCSSSSSPLTASSPDLTPSVNIEGCDNNLMSLREGSQYSPLDSLTSQHSQSKTAPSTNVRSPPPPHPPDMYCGSMQIPSVTHPVGEGSSHYASSDAFNGTYKHPAFQHSEMTKQDLVYGRKQSHDITLEKALSSASLQQPITQRRNYEHITDKELRKKLKNRESAQAARDRKKAKMLNLERQINELLDRNRVVENENRDLRLRIRRMESSSCWDMSKQEQMNITHDAAYVHSPYAGAMITGHQQGQIGNGSMSYANSDSHCGTYAPGNFGGYSQPQVMTTIKTEQESEKSSLLRYDHLQEEREYPIEDFVQNIWPSGSSGQSMEHSHSYSSEATFGSQIN</sequence>
<feature type="region of interest" description="Disordered" evidence="8">
    <location>
        <begin position="21"/>
        <end position="58"/>
    </location>
</feature>
<feature type="region of interest" description="Disordered" evidence="8">
    <location>
        <begin position="78"/>
        <end position="108"/>
    </location>
</feature>
<dbReference type="PANTHER" id="PTHR46542">
    <property type="entry name" value="X-BOX BINDING PROTEIN 1"/>
    <property type="match status" value="1"/>
</dbReference>
<feature type="compositionally biased region" description="Low complexity" evidence="8">
    <location>
        <begin position="35"/>
        <end position="58"/>
    </location>
</feature>
<keyword evidence="4" id="KW-0804">Transcription</keyword>
<evidence type="ECO:0000256" key="2">
    <source>
        <dbReference type="ARBA" id="ARBA00023015"/>
    </source>
</evidence>
<dbReference type="InterPro" id="IPR046347">
    <property type="entry name" value="bZIP_sf"/>
</dbReference>
<gene>
    <name evidence="10" type="ORF">CVLEPA_LOCUS5503</name>
</gene>
<dbReference type="Proteomes" id="UP001642483">
    <property type="component" value="Unassembled WGS sequence"/>
</dbReference>
<protein>
    <recommendedName>
        <fullName evidence="6">X-box-binding protein 1</fullName>
    </recommendedName>
</protein>
<keyword evidence="3" id="KW-0238">DNA-binding</keyword>
<feature type="domain" description="BZIP" evidence="9">
    <location>
        <begin position="191"/>
        <end position="249"/>
    </location>
</feature>
<evidence type="ECO:0000256" key="5">
    <source>
        <dbReference type="ARBA" id="ARBA00023242"/>
    </source>
</evidence>
<evidence type="ECO:0000313" key="10">
    <source>
        <dbReference type="EMBL" id="CAK8675991.1"/>
    </source>
</evidence>
<organism evidence="10 11">
    <name type="scientific">Clavelina lepadiformis</name>
    <name type="common">Light-bulb sea squirt</name>
    <name type="synonym">Ascidia lepadiformis</name>
    <dbReference type="NCBI Taxonomy" id="159417"/>
    <lineage>
        <taxon>Eukaryota</taxon>
        <taxon>Metazoa</taxon>
        <taxon>Chordata</taxon>
        <taxon>Tunicata</taxon>
        <taxon>Ascidiacea</taxon>
        <taxon>Aplousobranchia</taxon>
        <taxon>Clavelinidae</taxon>
        <taxon>Clavelina</taxon>
    </lineage>
</organism>
<dbReference type="CDD" id="cd14691">
    <property type="entry name" value="bZIP_XBP1"/>
    <property type="match status" value="1"/>
</dbReference>
<dbReference type="PROSITE" id="PS50217">
    <property type="entry name" value="BZIP"/>
    <property type="match status" value="1"/>
</dbReference>
<dbReference type="InterPro" id="IPR052470">
    <property type="entry name" value="ER_Stress-Reg_TF"/>
</dbReference>
<keyword evidence="5" id="KW-0539">Nucleus</keyword>
<comment type="caution">
    <text evidence="10">The sequence shown here is derived from an EMBL/GenBank/DDBJ whole genome shotgun (WGS) entry which is preliminary data.</text>
</comment>
<feature type="coiled-coil region" evidence="7">
    <location>
        <begin position="202"/>
        <end position="250"/>
    </location>
</feature>
<dbReference type="Gene3D" id="1.20.5.170">
    <property type="match status" value="1"/>
</dbReference>
<evidence type="ECO:0000256" key="6">
    <source>
        <dbReference type="ARBA" id="ARBA00040165"/>
    </source>
</evidence>
<evidence type="ECO:0000256" key="3">
    <source>
        <dbReference type="ARBA" id="ARBA00023125"/>
    </source>
</evidence>
<reference evidence="10 11" key="1">
    <citation type="submission" date="2024-02" db="EMBL/GenBank/DDBJ databases">
        <authorList>
            <person name="Daric V."/>
            <person name="Darras S."/>
        </authorList>
    </citation>
    <scope>NUCLEOTIDE SEQUENCE [LARGE SCALE GENOMIC DNA]</scope>
</reference>
<keyword evidence="7" id="KW-0175">Coiled coil</keyword>
<feature type="compositionally biased region" description="Polar residues" evidence="8">
    <location>
        <begin position="21"/>
        <end position="30"/>
    </location>
</feature>
<dbReference type="SUPFAM" id="SSF57959">
    <property type="entry name" value="Leucine zipper domain"/>
    <property type="match status" value="1"/>
</dbReference>
<dbReference type="SMART" id="SM00338">
    <property type="entry name" value="BRLZ"/>
    <property type="match status" value="1"/>
</dbReference>
<dbReference type="EMBL" id="CAWYQH010000024">
    <property type="protein sequence ID" value="CAK8675991.1"/>
    <property type="molecule type" value="Genomic_DNA"/>
</dbReference>
<dbReference type="InterPro" id="IPR004827">
    <property type="entry name" value="bZIP"/>
</dbReference>
<evidence type="ECO:0000259" key="9">
    <source>
        <dbReference type="PROSITE" id="PS50217"/>
    </source>
</evidence>
<feature type="region of interest" description="Disordered" evidence="8">
    <location>
        <begin position="355"/>
        <end position="380"/>
    </location>
</feature>
<dbReference type="PANTHER" id="PTHR46542:SF1">
    <property type="entry name" value="X-BOX BINDING PROTEIN 1"/>
    <property type="match status" value="1"/>
</dbReference>
<proteinExistence type="predicted"/>